<dbReference type="GO" id="GO:0043565">
    <property type="term" value="F:sequence-specific DNA binding"/>
    <property type="evidence" value="ECO:0007669"/>
    <property type="project" value="TreeGrafter"/>
</dbReference>
<evidence type="ECO:0000259" key="2">
    <source>
        <dbReference type="Pfam" id="PF13843"/>
    </source>
</evidence>
<feature type="compositionally biased region" description="Basic and acidic residues" evidence="1">
    <location>
        <begin position="436"/>
        <end position="448"/>
    </location>
</feature>
<dbReference type="OrthoDB" id="6779804at2759"/>
<proteinExistence type="predicted"/>
<gene>
    <name evidence="3" type="ORF">ACAOBT_LOCUS26237</name>
</gene>
<name>A0A9P0LXM3_ACAOB</name>
<sequence length="962" mass="111121">CSIKRTTGTQGYILYFSGLTLDDILNTLDDDDDETLPNSQEIDIILQPPTNACQDLTDEDSGDEDLMTIGNLPGTQLMAEAELFGITQEDKEEEIGNEIDEVDLPLRSLQVAIKKNYLWEKRDLEPRSFEWPTYIDVKTNFSPTELFFQFFDNNVIDMFVKYSNLYASKKNVLNSTITEAEMKVFFGILILSGYVQLPRRRMFWENSKDTHNEVVSSAMSRDRFEFIMSNLHCCDNSKLSQQDRFAKVRPLFEAINRNFQLFCPVRAAHSVDESMVPYFGRHGYKQFIKGKPIRYGSKIWMGAISSSDCAGYCVWLEPYQGSNTQIPTMYKLFGLGPSVVLHYSTVLRQILSLPYHIFFDNFFTTVPLLEELLRHNIRGTGTVRENRMSKCTVQSKTTRGTYDYGSSENKVLIVKWNDNNIIKAKNFSKMSQTKRPRSESSTDPKKWMEWYNEMEEDESEPEGNESESDDDFVYESEHDTDSEQGADEQSLDDEDEGMLDDDTYLAKDGMTRWENGSFPRNVRTRACNIITHLPGPRNEACELKSEIDIYNLFLDQDIIGTIIEATNIYIQKARAKFGRGRDARETDALEVRAMIENVNKLWDNSKGNGLKSCYLSMSENRFRFLLRCLRFDDIRDREQRKALDKLAPVRKIMELFNKNFQKYFSRSEYLTVDEQLLSFRGRRSFRQYIPSKPAKYGLKVFVLADSKTAYTLNLEPYVGKQPDGPYSMSNAAEDIVLRLVEPVRGTNRNITGDNWFSGISLAKKLKSVNLTYVGTMRQNKRQIPKEFLANKSRQINSSTFGFQKDCSLVSYCPKKNKAVIILSTMHFDGATDASTGEAQKPEMVTFHNMTKAGVDLLDQLCQKNNVQRSTRRWPMVLFYDFLNIAAINSFCIYRHHCAASTTNAKRSEFLENLRWALIKPRIERRASIETLPRELRRRAKLLVGIQEETMQQYDKTDINIIK</sequence>
<dbReference type="AlphaFoldDB" id="A0A9P0LXM3"/>
<organism evidence="3 4">
    <name type="scientific">Acanthoscelides obtectus</name>
    <name type="common">Bean weevil</name>
    <name type="synonym">Bruchus obtectus</name>
    <dbReference type="NCBI Taxonomy" id="200917"/>
    <lineage>
        <taxon>Eukaryota</taxon>
        <taxon>Metazoa</taxon>
        <taxon>Ecdysozoa</taxon>
        <taxon>Arthropoda</taxon>
        <taxon>Hexapoda</taxon>
        <taxon>Insecta</taxon>
        <taxon>Pterygota</taxon>
        <taxon>Neoptera</taxon>
        <taxon>Endopterygota</taxon>
        <taxon>Coleoptera</taxon>
        <taxon>Polyphaga</taxon>
        <taxon>Cucujiformia</taxon>
        <taxon>Chrysomeloidea</taxon>
        <taxon>Chrysomelidae</taxon>
        <taxon>Bruchinae</taxon>
        <taxon>Bruchini</taxon>
        <taxon>Acanthoscelides</taxon>
    </lineage>
</organism>
<feature type="non-terminal residue" evidence="3">
    <location>
        <position position="1"/>
    </location>
</feature>
<comment type="caution">
    <text evidence="3">The sequence shown here is derived from an EMBL/GenBank/DDBJ whole genome shotgun (WGS) entry which is preliminary data.</text>
</comment>
<keyword evidence="4" id="KW-1185">Reference proteome</keyword>
<dbReference type="PANTHER" id="PTHR47055:SF3">
    <property type="entry name" value="PHORBOL-ESTER_DAG-TYPE DOMAIN-CONTAINING PROTEIN"/>
    <property type="match status" value="1"/>
</dbReference>
<reference evidence="3" key="1">
    <citation type="submission" date="2022-03" db="EMBL/GenBank/DDBJ databases">
        <authorList>
            <person name="Sayadi A."/>
        </authorList>
    </citation>
    <scope>NUCLEOTIDE SEQUENCE</scope>
</reference>
<feature type="region of interest" description="Disordered" evidence="1">
    <location>
        <begin position="427"/>
        <end position="501"/>
    </location>
</feature>
<dbReference type="Proteomes" id="UP001152888">
    <property type="component" value="Unassembled WGS sequence"/>
</dbReference>
<evidence type="ECO:0000313" key="3">
    <source>
        <dbReference type="EMBL" id="CAH2001501.1"/>
    </source>
</evidence>
<feature type="domain" description="PiggyBac transposable element-derived protein" evidence="2">
    <location>
        <begin position="142"/>
        <end position="443"/>
    </location>
</feature>
<evidence type="ECO:0000256" key="1">
    <source>
        <dbReference type="SAM" id="MobiDB-lite"/>
    </source>
</evidence>
<accession>A0A9P0LXM3</accession>
<dbReference type="EMBL" id="CAKOFQ010007451">
    <property type="protein sequence ID" value="CAH2001501.1"/>
    <property type="molecule type" value="Genomic_DNA"/>
</dbReference>
<feature type="compositionally biased region" description="Acidic residues" evidence="1">
    <location>
        <begin position="482"/>
        <end position="501"/>
    </location>
</feature>
<feature type="domain" description="PiggyBac transposable element-derived protein" evidence="2">
    <location>
        <begin position="547"/>
        <end position="890"/>
    </location>
</feature>
<dbReference type="PANTHER" id="PTHR47055">
    <property type="entry name" value="DDE_TNP_1_7 DOMAIN-CONTAINING PROTEIN"/>
    <property type="match status" value="1"/>
</dbReference>
<dbReference type="InterPro" id="IPR029526">
    <property type="entry name" value="PGBD"/>
</dbReference>
<evidence type="ECO:0000313" key="4">
    <source>
        <dbReference type="Proteomes" id="UP001152888"/>
    </source>
</evidence>
<protein>
    <recommendedName>
        <fullName evidence="2">PiggyBac transposable element-derived protein domain-containing protein</fullName>
    </recommendedName>
</protein>
<feature type="compositionally biased region" description="Acidic residues" evidence="1">
    <location>
        <begin position="452"/>
        <end position="474"/>
    </location>
</feature>
<dbReference type="Pfam" id="PF13843">
    <property type="entry name" value="DDE_Tnp_1_7"/>
    <property type="match status" value="2"/>
</dbReference>
<dbReference type="InterPro" id="IPR052638">
    <property type="entry name" value="PiggyBac_TE-derived"/>
</dbReference>